<feature type="compositionally biased region" description="Basic and acidic residues" evidence="2">
    <location>
        <begin position="41"/>
        <end position="54"/>
    </location>
</feature>
<gene>
    <name evidence="3" type="ORF">DUNSADRAFT_10115</name>
</gene>
<evidence type="ECO:0008006" key="5">
    <source>
        <dbReference type="Google" id="ProtNLM"/>
    </source>
</evidence>
<evidence type="ECO:0000313" key="4">
    <source>
        <dbReference type="Proteomes" id="UP000815325"/>
    </source>
</evidence>
<feature type="region of interest" description="Disordered" evidence="2">
    <location>
        <begin position="233"/>
        <end position="324"/>
    </location>
</feature>
<dbReference type="EMBL" id="MU069472">
    <property type="protein sequence ID" value="KAF5841944.1"/>
    <property type="molecule type" value="Genomic_DNA"/>
</dbReference>
<feature type="compositionally biased region" description="Basic and acidic residues" evidence="2">
    <location>
        <begin position="245"/>
        <end position="275"/>
    </location>
</feature>
<dbReference type="InterPro" id="IPR033336">
    <property type="entry name" value="SAXO1/2"/>
</dbReference>
<accession>A0ABQ7H508</accession>
<sequence>MNINSLLPKTERRKPCCKNRKVPWMPGTLDTTYRENFVEKEIPRESPRPREPQLKDPSLPFDGTTTMKTDYRPFQVPREGPIRPANTIVKDNVPFSGESMYKGDFGPKEAKYERVRPMNAYQPNPEPFDAPMPRSVRPPQAQDPPAPFDGTTTNKADFIPYQIPAPGARAARPQPALQVEKLPFQGQSTYRDTFIPGDAPYRRVKPDNTYQPNPARFDDTTTNKATYVPFSVPATRGPIAPQSALDKEKHPFEGQSTYKDDFRKMPGGLRAERKIAQGGQFESGPFDGTTTYRKDYDQKEIPRQPARRPDEDCESCDSDPNCID</sequence>
<dbReference type="PANTHER" id="PTHR31516">
    <property type="entry name" value="STABILIZER OF AXONEMAL MICROTUBULES 2"/>
    <property type="match status" value="1"/>
</dbReference>
<evidence type="ECO:0000256" key="2">
    <source>
        <dbReference type="SAM" id="MobiDB-lite"/>
    </source>
</evidence>
<evidence type="ECO:0000256" key="1">
    <source>
        <dbReference type="ARBA" id="ARBA00008738"/>
    </source>
</evidence>
<name>A0ABQ7H508_DUNSA</name>
<protein>
    <recommendedName>
        <fullName evidence="5">Encoded protein</fullName>
    </recommendedName>
</protein>
<feature type="compositionally biased region" description="Basic and acidic residues" evidence="2">
    <location>
        <begin position="292"/>
        <end position="310"/>
    </location>
</feature>
<dbReference type="PANTHER" id="PTHR31516:SF17">
    <property type="entry name" value="STABILIZER OF AXONEMAL MICROTUBULES 2"/>
    <property type="match status" value="1"/>
</dbReference>
<keyword evidence="4" id="KW-1185">Reference proteome</keyword>
<comment type="similarity">
    <text evidence="1">Belongs to the FAM154 family.</text>
</comment>
<feature type="region of interest" description="Disordered" evidence="2">
    <location>
        <begin position="1"/>
        <end position="23"/>
    </location>
</feature>
<organism evidence="3 4">
    <name type="scientific">Dunaliella salina</name>
    <name type="common">Green alga</name>
    <name type="synonym">Protococcus salinus</name>
    <dbReference type="NCBI Taxonomy" id="3046"/>
    <lineage>
        <taxon>Eukaryota</taxon>
        <taxon>Viridiplantae</taxon>
        <taxon>Chlorophyta</taxon>
        <taxon>core chlorophytes</taxon>
        <taxon>Chlorophyceae</taxon>
        <taxon>CS clade</taxon>
        <taxon>Chlamydomonadales</taxon>
        <taxon>Dunaliellaceae</taxon>
        <taxon>Dunaliella</taxon>
    </lineage>
</organism>
<proteinExistence type="inferred from homology"/>
<feature type="region of interest" description="Disordered" evidence="2">
    <location>
        <begin position="41"/>
        <end position="84"/>
    </location>
</feature>
<evidence type="ECO:0000313" key="3">
    <source>
        <dbReference type="EMBL" id="KAF5841944.1"/>
    </source>
</evidence>
<dbReference type="Proteomes" id="UP000815325">
    <property type="component" value="Unassembled WGS sequence"/>
</dbReference>
<comment type="caution">
    <text evidence="3">The sequence shown here is derived from an EMBL/GenBank/DDBJ whole genome shotgun (WGS) entry which is preliminary data.</text>
</comment>
<reference evidence="3" key="1">
    <citation type="submission" date="2017-08" db="EMBL/GenBank/DDBJ databases">
        <authorList>
            <person name="Polle J.E."/>
            <person name="Barry K."/>
            <person name="Cushman J."/>
            <person name="Schmutz J."/>
            <person name="Tran D."/>
            <person name="Hathwaick L.T."/>
            <person name="Yim W.C."/>
            <person name="Jenkins J."/>
            <person name="Mckie-Krisberg Z.M."/>
            <person name="Prochnik S."/>
            <person name="Lindquist E."/>
            <person name="Dockter R.B."/>
            <person name="Adam C."/>
            <person name="Molina H."/>
            <person name="Bunkerborg J."/>
            <person name="Jin E."/>
            <person name="Buchheim M."/>
            <person name="Magnuson J."/>
        </authorList>
    </citation>
    <scope>NUCLEOTIDE SEQUENCE</scope>
    <source>
        <strain evidence="3">CCAP 19/18</strain>
    </source>
</reference>